<evidence type="ECO:0000313" key="2">
    <source>
        <dbReference type="EMBL" id="CAK9141997.1"/>
    </source>
</evidence>
<sequence>MKATWNDSDSDSDHEETKEVANHCFMALEEDNDVNSMSCDENEYLLDEIYDGMHELHNDLLTIIKEYKDLKNNLVGVSKENDTLKIENEKLK</sequence>
<dbReference type="EMBL" id="CAUOFW020001188">
    <property type="protein sequence ID" value="CAK9141997.1"/>
    <property type="molecule type" value="Genomic_DNA"/>
</dbReference>
<dbReference type="AlphaFoldDB" id="A0ABC8RB45"/>
<protein>
    <submittedName>
        <fullName evidence="2">Uncharacterized protein</fullName>
    </submittedName>
</protein>
<organism evidence="2 3">
    <name type="scientific">Ilex paraguariensis</name>
    <name type="common">yerba mate</name>
    <dbReference type="NCBI Taxonomy" id="185542"/>
    <lineage>
        <taxon>Eukaryota</taxon>
        <taxon>Viridiplantae</taxon>
        <taxon>Streptophyta</taxon>
        <taxon>Embryophyta</taxon>
        <taxon>Tracheophyta</taxon>
        <taxon>Spermatophyta</taxon>
        <taxon>Magnoliopsida</taxon>
        <taxon>eudicotyledons</taxon>
        <taxon>Gunneridae</taxon>
        <taxon>Pentapetalae</taxon>
        <taxon>asterids</taxon>
        <taxon>campanulids</taxon>
        <taxon>Aquifoliales</taxon>
        <taxon>Aquifoliaceae</taxon>
        <taxon>Ilex</taxon>
    </lineage>
</organism>
<keyword evidence="1" id="KW-0175">Coiled coil</keyword>
<gene>
    <name evidence="2" type="ORF">ILEXP_LOCUS9628</name>
</gene>
<proteinExistence type="predicted"/>
<dbReference type="Proteomes" id="UP001642360">
    <property type="component" value="Unassembled WGS sequence"/>
</dbReference>
<name>A0ABC8RB45_9AQUA</name>
<evidence type="ECO:0000313" key="3">
    <source>
        <dbReference type="Proteomes" id="UP001642360"/>
    </source>
</evidence>
<keyword evidence="3" id="KW-1185">Reference proteome</keyword>
<feature type="coiled-coil region" evidence="1">
    <location>
        <begin position="53"/>
        <end position="87"/>
    </location>
</feature>
<comment type="caution">
    <text evidence="2">The sequence shown here is derived from an EMBL/GenBank/DDBJ whole genome shotgun (WGS) entry which is preliminary data.</text>
</comment>
<evidence type="ECO:0000256" key="1">
    <source>
        <dbReference type="SAM" id="Coils"/>
    </source>
</evidence>
<feature type="non-terminal residue" evidence="2">
    <location>
        <position position="92"/>
    </location>
</feature>
<accession>A0ABC8RB45</accession>
<reference evidence="2 3" key="1">
    <citation type="submission" date="2024-02" db="EMBL/GenBank/DDBJ databases">
        <authorList>
            <person name="Vignale AGUSTIN F."/>
            <person name="Sosa J E."/>
            <person name="Modenutti C."/>
        </authorList>
    </citation>
    <scope>NUCLEOTIDE SEQUENCE [LARGE SCALE GENOMIC DNA]</scope>
</reference>